<dbReference type="PANTHER" id="PTHR24559">
    <property type="entry name" value="TRANSPOSON TY3-I GAG-POL POLYPROTEIN"/>
    <property type="match status" value="1"/>
</dbReference>
<feature type="compositionally biased region" description="Polar residues" evidence="1">
    <location>
        <begin position="279"/>
        <end position="299"/>
    </location>
</feature>
<protein>
    <recommendedName>
        <fullName evidence="2">Reverse transcriptase domain-containing protein</fullName>
    </recommendedName>
</protein>
<organism evidence="3 4">
    <name type="scientific">Coffea arabica</name>
    <name type="common">Arabian coffee</name>
    <dbReference type="NCBI Taxonomy" id="13443"/>
    <lineage>
        <taxon>Eukaryota</taxon>
        <taxon>Viridiplantae</taxon>
        <taxon>Streptophyta</taxon>
        <taxon>Embryophyta</taxon>
        <taxon>Tracheophyta</taxon>
        <taxon>Spermatophyta</taxon>
        <taxon>Magnoliopsida</taxon>
        <taxon>eudicotyledons</taxon>
        <taxon>Gunneridae</taxon>
        <taxon>Pentapetalae</taxon>
        <taxon>asterids</taxon>
        <taxon>lamiids</taxon>
        <taxon>Gentianales</taxon>
        <taxon>Rubiaceae</taxon>
        <taxon>Ixoroideae</taxon>
        <taxon>Gardenieae complex</taxon>
        <taxon>Bertiereae - Coffeeae clade</taxon>
        <taxon>Coffeeae</taxon>
        <taxon>Coffea</taxon>
    </lineage>
</organism>
<dbReference type="InterPro" id="IPR000477">
    <property type="entry name" value="RT_dom"/>
</dbReference>
<evidence type="ECO:0000256" key="1">
    <source>
        <dbReference type="SAM" id="MobiDB-lite"/>
    </source>
</evidence>
<dbReference type="Proteomes" id="UP001652660">
    <property type="component" value="Chromosome 4e"/>
</dbReference>
<dbReference type="PANTHER" id="PTHR24559:SF444">
    <property type="entry name" value="REVERSE TRANSCRIPTASE DOMAIN-CONTAINING PROTEIN"/>
    <property type="match status" value="1"/>
</dbReference>
<dbReference type="PROSITE" id="PS50878">
    <property type="entry name" value="RT_POL"/>
    <property type="match status" value="1"/>
</dbReference>
<dbReference type="Pfam" id="PF03732">
    <property type="entry name" value="Retrotrans_gag"/>
    <property type="match status" value="1"/>
</dbReference>
<dbReference type="AlphaFoldDB" id="A0A6P6X8W1"/>
<dbReference type="SUPFAM" id="SSF56672">
    <property type="entry name" value="DNA/RNA polymerases"/>
    <property type="match status" value="1"/>
</dbReference>
<dbReference type="Gene3D" id="3.30.70.270">
    <property type="match status" value="1"/>
</dbReference>
<dbReference type="CDD" id="cd01647">
    <property type="entry name" value="RT_LTR"/>
    <property type="match status" value="1"/>
</dbReference>
<proteinExistence type="predicted"/>
<dbReference type="RefSeq" id="XP_027124193.2">
    <property type="nucleotide sequence ID" value="XM_027268392.2"/>
</dbReference>
<evidence type="ECO:0000259" key="2">
    <source>
        <dbReference type="PROSITE" id="PS50878"/>
    </source>
</evidence>
<evidence type="ECO:0000313" key="4">
    <source>
        <dbReference type="RefSeq" id="XP_027124193.2"/>
    </source>
</evidence>
<evidence type="ECO:0000313" key="3">
    <source>
        <dbReference type="Proteomes" id="UP001652660"/>
    </source>
</evidence>
<sequence length="648" mass="73541">MDAGGRGRDRGRGRGRGPEGENEKEPDQVATAIQRIANLLERMVNQQGQGQGQHAGNPGDNTGNNDREDRALERFHKFAPPKFVGGPNLDIAEEERQISFAVFQFDGAARTWWNVIKAKWEREQTPWTKEFNEKYLLPIVQERREDEFIRLRQGTSSVAEYETQFTKLSRFAPDLVLTEEKRIRRFIQGLNVELQEALAAAQVDTFSQALEKAQKIEVARGQVKAFHDRKRRQPSSSTYTPGQSSKNEPPTKLGRGAGGPQPAGTPGRGNFGTEHLIAQSPNLQQERASTPQSTGTASKPANAGENRPKVPARVYAMGQQEVTDPSAVIKDTLFLFRRTANVLIDPGATHSFVNPAFMAHIDVKAEKLPYDLEIKTPITNKSLLANMVYKWCEARKLLSKGARGYLAVLINTPQEQLKVENVPVVCEFPELFPEELTSPPPERDIEFKIDLHPGAEPISKIPYRMAPAELKELKTQLQELLDRGFIQESESPWGAPVLFVKKKDGGLRKCIDYRGLNNLTIKNKYPLPLIDELFDQLQNAVVYSKLDLRQGYYQLRIRKEDIPKTAFNSWYGHFEFAVMPFGLTNAPAAFMDLMHRVFKPYLDQFVVVFIDDILVYSKTREDHEQHLRLVLQTLKDHQLYAKFNKCEF</sequence>
<feature type="domain" description="Reverse transcriptase" evidence="2">
    <location>
        <begin position="481"/>
        <end position="648"/>
    </location>
</feature>
<gene>
    <name evidence="4" type="primary">LOC113740877</name>
</gene>
<feature type="compositionally biased region" description="Gly residues" evidence="1">
    <location>
        <begin position="255"/>
        <end position="270"/>
    </location>
</feature>
<reference evidence="4" key="2">
    <citation type="submission" date="2025-08" db="UniProtKB">
        <authorList>
            <consortium name="RefSeq"/>
        </authorList>
    </citation>
    <scope>IDENTIFICATION</scope>
    <source>
        <tissue evidence="4">Leaves</tissue>
    </source>
</reference>
<name>A0A6P6X8W1_COFAR</name>
<dbReference type="GeneID" id="113740877"/>
<dbReference type="InterPro" id="IPR005162">
    <property type="entry name" value="Retrotrans_gag_dom"/>
</dbReference>
<dbReference type="InterPro" id="IPR053134">
    <property type="entry name" value="RNA-dir_DNA_polymerase"/>
</dbReference>
<feature type="region of interest" description="Disordered" evidence="1">
    <location>
        <begin position="1"/>
        <end position="67"/>
    </location>
</feature>
<dbReference type="OrthoDB" id="1701144at2759"/>
<dbReference type="Gene3D" id="3.10.10.10">
    <property type="entry name" value="HIV Type 1 Reverse Transcriptase, subunit A, domain 1"/>
    <property type="match status" value="1"/>
</dbReference>
<dbReference type="InterPro" id="IPR043128">
    <property type="entry name" value="Rev_trsase/Diguanyl_cyclase"/>
</dbReference>
<keyword evidence="3" id="KW-1185">Reference proteome</keyword>
<reference evidence="3" key="1">
    <citation type="journal article" date="2025" name="Foods">
        <title>Unveiling the Microbial Signatures of Arabica Coffee Cherries: Insights into Ripeness Specific Diversity, Functional Traits, and Implications for Quality and Safety.</title>
        <authorList>
            <consortium name="RefSeq"/>
            <person name="Tenea G.N."/>
            <person name="Cifuentes V."/>
            <person name="Reyes P."/>
            <person name="Cevallos-Vallejos M."/>
        </authorList>
    </citation>
    <scope>NUCLEOTIDE SEQUENCE [LARGE SCALE GENOMIC DNA]</scope>
</reference>
<dbReference type="Pfam" id="PF08284">
    <property type="entry name" value="RVP_2"/>
    <property type="match status" value="1"/>
</dbReference>
<feature type="compositionally biased region" description="Polar residues" evidence="1">
    <location>
        <begin position="234"/>
        <end position="248"/>
    </location>
</feature>
<accession>A0A6P6X8W1</accession>
<dbReference type="InterPro" id="IPR043502">
    <property type="entry name" value="DNA/RNA_pol_sf"/>
</dbReference>
<feature type="compositionally biased region" description="Basic and acidic residues" evidence="1">
    <location>
        <begin position="1"/>
        <end position="27"/>
    </location>
</feature>
<feature type="region of interest" description="Disordered" evidence="1">
    <location>
        <begin position="222"/>
        <end position="308"/>
    </location>
</feature>
<dbReference type="Pfam" id="PF00078">
    <property type="entry name" value="RVT_1"/>
    <property type="match status" value="1"/>
</dbReference>